<evidence type="ECO:0000256" key="2">
    <source>
        <dbReference type="SAM" id="SignalP"/>
    </source>
</evidence>
<feature type="transmembrane region" description="Helical" evidence="1">
    <location>
        <begin position="221"/>
        <end position="246"/>
    </location>
</feature>
<dbReference type="VEuPathDB" id="TriTrypDB:LtaPh_2902100"/>
<gene>
    <name evidence="3" type="ORF">LtaPh_2902100</name>
</gene>
<protein>
    <submittedName>
        <fullName evidence="3">Uncharacterized protein</fullName>
    </submittedName>
</protein>
<proteinExistence type="predicted"/>
<name>A0A640KRW4_LEITA</name>
<evidence type="ECO:0000313" key="3">
    <source>
        <dbReference type="EMBL" id="GET90277.1"/>
    </source>
</evidence>
<keyword evidence="4" id="KW-1185">Reference proteome</keyword>
<keyword evidence="1" id="KW-0812">Transmembrane</keyword>
<feature type="transmembrane region" description="Helical" evidence="1">
    <location>
        <begin position="183"/>
        <end position="201"/>
    </location>
</feature>
<reference evidence="3" key="1">
    <citation type="submission" date="2019-11" db="EMBL/GenBank/DDBJ databases">
        <title>Leishmania tarentolae CDS.</title>
        <authorList>
            <person name="Goto Y."/>
            <person name="Yamagishi J."/>
        </authorList>
    </citation>
    <scope>NUCLEOTIDE SEQUENCE [LARGE SCALE GENOMIC DNA]</scope>
    <source>
        <strain evidence="3">Parrot Tar II</strain>
    </source>
</reference>
<evidence type="ECO:0000256" key="1">
    <source>
        <dbReference type="SAM" id="Phobius"/>
    </source>
</evidence>
<accession>A0A640KRW4</accession>
<keyword evidence="1" id="KW-0472">Membrane</keyword>
<feature type="chain" id="PRO_5024927485" evidence="2">
    <location>
        <begin position="29"/>
        <end position="267"/>
    </location>
</feature>
<feature type="signal peptide" evidence="2">
    <location>
        <begin position="1"/>
        <end position="28"/>
    </location>
</feature>
<organism evidence="3 4">
    <name type="scientific">Leishmania tarentolae</name>
    <name type="common">Sauroleishmania tarentolae</name>
    <dbReference type="NCBI Taxonomy" id="5689"/>
    <lineage>
        <taxon>Eukaryota</taxon>
        <taxon>Discoba</taxon>
        <taxon>Euglenozoa</taxon>
        <taxon>Kinetoplastea</taxon>
        <taxon>Metakinetoplastina</taxon>
        <taxon>Trypanosomatida</taxon>
        <taxon>Trypanosomatidae</taxon>
        <taxon>Leishmaniinae</taxon>
        <taxon>Leishmania</taxon>
        <taxon>lizard Leishmania</taxon>
    </lineage>
</organism>
<dbReference type="EMBL" id="BLBS01000040">
    <property type="protein sequence ID" value="GET90277.1"/>
    <property type="molecule type" value="Genomic_DNA"/>
</dbReference>
<dbReference type="Proteomes" id="UP000419144">
    <property type="component" value="Unassembled WGS sequence"/>
</dbReference>
<comment type="caution">
    <text evidence="3">The sequence shown here is derived from an EMBL/GenBank/DDBJ whole genome shotgun (WGS) entry which is preliminary data.</text>
</comment>
<dbReference type="AlphaFoldDB" id="A0A640KRW4"/>
<evidence type="ECO:0000313" key="4">
    <source>
        <dbReference type="Proteomes" id="UP000419144"/>
    </source>
</evidence>
<keyword evidence="1" id="KW-1133">Transmembrane helix</keyword>
<dbReference type="OrthoDB" id="278279at2759"/>
<sequence length="267" mass="30360">MMARQRLTTVAALLLVFCLLAGANSVNAWGGGEDATAIAKREKHEQIQFWEREANILRQGEMARAYNKLYKTQAALESARSKQGFFYTRPEDKATIRLLDEDYRRALVELNTLKEQERLIMTKLKPLYGVVSLHFAQEQKRTISESIKTVQSLSYDNAWYSSLFSLGEAESFSDIIMGFIGNWVLGFVILYPFAVLYYAMWAAPWSVYEYTSGVTDLVPGAVAYAMCVLVMCLPLILLALTFYLLIRHYGPQLQAAAQRAQARRHQD</sequence>
<keyword evidence="2" id="KW-0732">Signal</keyword>